<accession>A0A6P1NK58</accession>
<feature type="domain" description="Bacteriophage Mu GpT" evidence="1">
    <location>
        <begin position="9"/>
        <end position="311"/>
    </location>
</feature>
<protein>
    <submittedName>
        <fullName evidence="2">Head protein</fullName>
    </submittedName>
</protein>
<gene>
    <name evidence="2" type="ORF">GT348_07215</name>
</gene>
<evidence type="ECO:0000259" key="1">
    <source>
        <dbReference type="Pfam" id="PF10124"/>
    </source>
</evidence>
<name>A0A6P1NK58_9PROT</name>
<organism evidence="2 3">
    <name type="scientific">Aristophania vespae</name>
    <dbReference type="NCBI Taxonomy" id="2697033"/>
    <lineage>
        <taxon>Bacteria</taxon>
        <taxon>Pseudomonadati</taxon>
        <taxon>Pseudomonadota</taxon>
        <taxon>Alphaproteobacteria</taxon>
        <taxon>Acetobacterales</taxon>
        <taxon>Acetobacteraceae</taxon>
        <taxon>Aristophania</taxon>
    </lineage>
</organism>
<dbReference type="EMBL" id="CP047652">
    <property type="protein sequence ID" value="QHI96052.1"/>
    <property type="molecule type" value="Genomic_DNA"/>
</dbReference>
<sequence>MDINIGNINALTTRVNLAFNKYIETVDTHYQPFTMVVPSSAGENLYPRLMELPGFREWFGQRVVHRIGEEGRISVANRTFEQTFSIRREDIEDDQMGFLTPIVQQLASDAASLPDKLIFELLENGHKNRGMDGQYFFDPDHEAYDQTGTLTAFSNIMRPASGEATTAAWYLFNTRQPMKPMIFQNRRKFVIQARTQLQQGNVFNGNEFVWGADGRCAAGYGLHNFAFRSTAPLTAENLGKAIGQMQAQYRRDGTPYNTRPDMIFVPTSLEGPARQLIEKDFLPTLAPDGKTYVTGSNPWSRTAKLVVCPYLNPLAVSE</sequence>
<proteinExistence type="predicted"/>
<dbReference type="InterPro" id="IPR018774">
    <property type="entry name" value="Phage_Mu_GpT"/>
</dbReference>
<evidence type="ECO:0000313" key="3">
    <source>
        <dbReference type="Proteomes" id="UP000463975"/>
    </source>
</evidence>
<keyword evidence="3" id="KW-1185">Reference proteome</keyword>
<reference evidence="2 3" key="1">
    <citation type="submission" date="2020-01" db="EMBL/GenBank/DDBJ databases">
        <title>Genome sequencing of strain KACC 21507.</title>
        <authorList>
            <person name="Heo J."/>
            <person name="Kim S.-J."/>
            <person name="Kim J.-S."/>
            <person name="Hong S.-B."/>
            <person name="Kwon S.-W."/>
        </authorList>
    </citation>
    <scope>NUCLEOTIDE SEQUENCE [LARGE SCALE GENOMIC DNA]</scope>
    <source>
        <strain evidence="2 3">KACC 21507</strain>
    </source>
</reference>
<dbReference type="Proteomes" id="UP000463975">
    <property type="component" value="Chromosome"/>
</dbReference>
<dbReference type="AlphaFoldDB" id="A0A6P1NK58"/>
<dbReference type="RefSeq" id="WP_160619125.1">
    <property type="nucleotide sequence ID" value="NZ_CP047652.1"/>
</dbReference>
<dbReference type="Pfam" id="PF10124">
    <property type="entry name" value="Mu-like_gpT"/>
    <property type="match status" value="1"/>
</dbReference>
<dbReference type="KEGG" id="bomb:GT348_07215"/>
<evidence type="ECO:0000313" key="2">
    <source>
        <dbReference type="EMBL" id="QHI96052.1"/>
    </source>
</evidence>